<dbReference type="GO" id="GO:0008757">
    <property type="term" value="F:S-adenosylmethionine-dependent methyltransferase activity"/>
    <property type="evidence" value="ECO:0007669"/>
    <property type="project" value="UniProtKB-ARBA"/>
</dbReference>
<dbReference type="InterPro" id="IPR019410">
    <property type="entry name" value="Methyltransf_16"/>
</dbReference>
<dbReference type="OrthoDB" id="18302at2759"/>
<evidence type="ECO:0000256" key="2">
    <source>
        <dbReference type="SAM" id="MobiDB-lite"/>
    </source>
</evidence>
<dbReference type="InterPro" id="IPR029063">
    <property type="entry name" value="SAM-dependent_MTases_sf"/>
</dbReference>
<evidence type="ECO:0000313" key="5">
    <source>
        <dbReference type="Proteomes" id="UP000059188"/>
    </source>
</evidence>
<dbReference type="SUPFAM" id="SSF53335">
    <property type="entry name" value="S-adenosyl-L-methionine-dependent methyltransferases"/>
    <property type="match status" value="1"/>
</dbReference>
<feature type="compositionally biased region" description="Basic and acidic residues" evidence="2">
    <location>
        <begin position="93"/>
        <end position="108"/>
    </location>
</feature>
<protein>
    <submittedName>
        <fullName evidence="4">Sad1-interacting factor 3</fullName>
    </submittedName>
</protein>
<dbReference type="PANTHER" id="PTHR16255:SF4">
    <property type="entry name" value="SPORULATION PROTEIN RMD8"/>
    <property type="match status" value="1"/>
</dbReference>
<evidence type="ECO:0000256" key="1">
    <source>
        <dbReference type="ARBA" id="ARBA00008306"/>
    </source>
</evidence>
<name>A0A0B7FJN9_THACB</name>
<evidence type="ECO:0000259" key="3">
    <source>
        <dbReference type="Pfam" id="PF02582"/>
    </source>
</evidence>
<organism evidence="4 5">
    <name type="scientific">Thanatephorus cucumeris (strain AG1-IB / isolate 7/3/14)</name>
    <name type="common">Lettuce bottom rot fungus</name>
    <name type="synonym">Rhizoctonia solani</name>
    <dbReference type="NCBI Taxonomy" id="1108050"/>
    <lineage>
        <taxon>Eukaryota</taxon>
        <taxon>Fungi</taxon>
        <taxon>Dikarya</taxon>
        <taxon>Basidiomycota</taxon>
        <taxon>Agaricomycotina</taxon>
        <taxon>Agaricomycetes</taxon>
        <taxon>Cantharellales</taxon>
        <taxon>Ceratobasidiaceae</taxon>
        <taxon>Rhizoctonia</taxon>
        <taxon>Rhizoctonia solani AG-1</taxon>
    </lineage>
</organism>
<comment type="similarity">
    <text evidence="1">Belongs to the RMD1/sif2 family.</text>
</comment>
<sequence length="797" mass="87826">MASKPIPPRRTSTSMAGLGRLRASHLPPIPETRPYTHRRATTSIPLAATSKPQRTSKTSQKLVVLPSDVQVQPLPPSREPQVDGGEGPSGLSGDHRSEGERMSKEQRQRSGYKRLTAYCIAESFRMKLLTAFLKREHGVAPRVFDEAVYAVYHLPLLPGYGQNVNIRSSPAVKSPGGKSILSKMSEAEEYGYDGTYFAPGSPSNPYSFEGGGYISSSPPTSRKPHRRVPQVRHQSDPDHWQMGDDGDIADVVFFDYGVVVFFGLDETQEQDILEDLYNAGVLQGRRSEDDWEMEECHYEVGYCTIQHQHLLTPPRLKHDPSAPSPRIYNDFFTFKSSSHLLKLSLAHALAQSTLLAHYETIAQVVLAAPSVTALPKQLAHSGELKLRRGEALKLTGRLFKLRRDVNLVSNVLDTPELFWSEASLKSLYDATRDYFELEPRVQVLNERLGVASDLLDIIHEHLNNGAMMRITWIIIWLIVVACLVDLGEVLARLVVHFAQPGGKGALQALQATSVHDATVALEKLMLIAQASDDHSFIFVPSTIMDSEDILADSFSIMGETRADPSEAGIVRYGSLTLRVASKEGKANTLLADAVFSPSLFLAEQIQTGKVDLKGKTVLELGSGAALPLLLSATIESHPLLITLTDYPDETIISILHQNLASSREQIKPGCSINAVGYAWGTDVSPLLSLVPEGYDVLVLSDLLHFDSSHSDILSTVTRTLKRSPDAWVYLAAGLYTHKSVREAFLKAGEEAGLEWTSIENDGVWKGETRVASDGEAWTQEDLNARKANVVAWIGRWR</sequence>
<dbReference type="Proteomes" id="UP000059188">
    <property type="component" value="Unassembled WGS sequence"/>
</dbReference>
<proteinExistence type="inferred from homology"/>
<evidence type="ECO:0000313" key="4">
    <source>
        <dbReference type="EMBL" id="CEL58191.1"/>
    </source>
</evidence>
<dbReference type="GO" id="GO:0005739">
    <property type="term" value="C:mitochondrion"/>
    <property type="evidence" value="ECO:0007669"/>
    <property type="project" value="UniProtKB-ARBA"/>
</dbReference>
<reference evidence="4 5" key="1">
    <citation type="submission" date="2014-11" db="EMBL/GenBank/DDBJ databases">
        <authorList>
            <person name="Wibberg Daniel"/>
        </authorList>
    </citation>
    <scope>NUCLEOTIDE SEQUENCE [LARGE SCALE GENOMIC DNA]</scope>
    <source>
        <strain evidence="4">Rhizoctonia solani AG1-IB 7/3/14</strain>
    </source>
</reference>
<dbReference type="PANTHER" id="PTHR16255">
    <property type="entry name" value="REQUIRED FOR MEIOTIC NUCLEAR DIVISION PROTEIN 1 HOMOLOG"/>
    <property type="match status" value="1"/>
</dbReference>
<feature type="region of interest" description="Disordered" evidence="2">
    <location>
        <begin position="208"/>
        <end position="241"/>
    </location>
</feature>
<dbReference type="Pfam" id="PF02582">
    <property type="entry name" value="DUF155"/>
    <property type="match status" value="1"/>
</dbReference>
<dbReference type="AlphaFoldDB" id="A0A0B7FJN9"/>
<dbReference type="InterPro" id="IPR003734">
    <property type="entry name" value="DUF155"/>
</dbReference>
<feature type="compositionally biased region" description="Polar residues" evidence="2">
    <location>
        <begin position="50"/>
        <end position="61"/>
    </location>
</feature>
<feature type="domain" description="DUF155" evidence="3">
    <location>
        <begin position="251"/>
        <end position="445"/>
    </location>
</feature>
<dbReference type="EMBL" id="LN679102">
    <property type="protein sequence ID" value="CEL58191.1"/>
    <property type="molecule type" value="Genomic_DNA"/>
</dbReference>
<dbReference type="InterPro" id="IPR051624">
    <property type="entry name" value="RMD1/Sad1-interacting"/>
</dbReference>
<keyword evidence="5" id="KW-1185">Reference proteome</keyword>
<accession>A0A0B7FJN9</accession>
<dbReference type="Gene3D" id="3.40.50.150">
    <property type="entry name" value="Vaccinia Virus protein VP39"/>
    <property type="match status" value="1"/>
</dbReference>
<feature type="region of interest" description="Disordered" evidence="2">
    <location>
        <begin position="1"/>
        <end position="109"/>
    </location>
</feature>
<gene>
    <name evidence="4" type="ORF">RSOLAG1IB_02936</name>
</gene>
<dbReference type="Pfam" id="PF10294">
    <property type="entry name" value="Methyltransf_16"/>
    <property type="match status" value="1"/>
</dbReference>